<reference evidence="1" key="1">
    <citation type="submission" date="2018-06" db="EMBL/GenBank/DDBJ databases">
        <authorList>
            <person name="Zhirakovskaya E."/>
        </authorList>
    </citation>
    <scope>NUCLEOTIDE SEQUENCE</scope>
</reference>
<sequence length="33" mass="3849">MFFGNEENAKVLARFLRKAEAAHIEDESRLSRL</sequence>
<evidence type="ECO:0000313" key="1">
    <source>
        <dbReference type="EMBL" id="VAW45277.1"/>
    </source>
</evidence>
<feature type="non-terminal residue" evidence="1">
    <location>
        <position position="33"/>
    </location>
</feature>
<protein>
    <submittedName>
        <fullName evidence="1">Uncharacterized protein</fullName>
    </submittedName>
</protein>
<accession>A0A3B0W3H8</accession>
<dbReference type="AlphaFoldDB" id="A0A3B0W3H8"/>
<name>A0A3B0W3H8_9ZZZZ</name>
<gene>
    <name evidence="1" type="ORF">MNBD_GAMMA03-551</name>
</gene>
<organism evidence="1">
    <name type="scientific">hydrothermal vent metagenome</name>
    <dbReference type="NCBI Taxonomy" id="652676"/>
    <lineage>
        <taxon>unclassified sequences</taxon>
        <taxon>metagenomes</taxon>
        <taxon>ecological metagenomes</taxon>
    </lineage>
</organism>
<dbReference type="EMBL" id="UOFC01000050">
    <property type="protein sequence ID" value="VAW45277.1"/>
    <property type="molecule type" value="Genomic_DNA"/>
</dbReference>
<proteinExistence type="predicted"/>